<sequence>MNILGQQKSSFIDYPNKISTVYFTGGCNFKCPYCHNKDLVNSIGTKFSEDEIFSFLLKRKKFIDAVCISGGEPTLQKDLYKFISKLKSEGFFVKLDTNGYSPDILESLIKDEMLDYIAMDIKGPLYAYEKIAGVKIDVNLIKKSIDIIKGSNIDYEFRTTICRELITIKDIVDIANMLKGSKSYFLQNFRDGDTVLYGKNCLTPYDKEELEELEAILKDYFELFRIK</sequence>
<keyword evidence="3" id="KW-0004">4Fe-4S</keyword>
<dbReference type="InterPro" id="IPR050377">
    <property type="entry name" value="Radical_SAM_PqqE_MftC-like"/>
</dbReference>
<evidence type="ECO:0000256" key="3">
    <source>
        <dbReference type="ARBA" id="ARBA00022485"/>
    </source>
</evidence>
<keyword evidence="5" id="KW-0479">Metal-binding</keyword>
<keyword evidence="4" id="KW-0949">S-adenosyl-L-methionine</keyword>
<gene>
    <name evidence="10" type="ORF">EDD79_100632</name>
</gene>
<dbReference type="PANTHER" id="PTHR11228:SF27">
    <property type="entry name" value="GLYCYL-RADICAL ENZYME ACTIVATING ENZYME MJ1227-RELATED"/>
    <property type="match status" value="1"/>
</dbReference>
<evidence type="ECO:0000256" key="7">
    <source>
        <dbReference type="ARBA" id="ARBA00023004"/>
    </source>
</evidence>
<keyword evidence="10" id="KW-0670">Pyruvate</keyword>
<evidence type="ECO:0000256" key="2">
    <source>
        <dbReference type="ARBA" id="ARBA00009777"/>
    </source>
</evidence>
<dbReference type="RefSeq" id="WP_132847765.1">
    <property type="nucleotide sequence ID" value="NZ_CP058648.1"/>
</dbReference>
<name>A0A4R2U3G9_9FIRM</name>
<dbReference type="InterPro" id="IPR012840">
    <property type="entry name" value="NrdG2"/>
</dbReference>
<dbReference type="InterPro" id="IPR058240">
    <property type="entry name" value="rSAM_sf"/>
</dbReference>
<keyword evidence="10" id="KW-0456">Lyase</keyword>
<evidence type="ECO:0000256" key="6">
    <source>
        <dbReference type="ARBA" id="ARBA00023002"/>
    </source>
</evidence>
<keyword evidence="6" id="KW-0560">Oxidoreductase</keyword>
<dbReference type="SUPFAM" id="SSF102114">
    <property type="entry name" value="Radical SAM enzymes"/>
    <property type="match status" value="1"/>
</dbReference>
<organism evidence="10 11">
    <name type="scientific">Serpentinicella alkaliphila</name>
    <dbReference type="NCBI Taxonomy" id="1734049"/>
    <lineage>
        <taxon>Bacteria</taxon>
        <taxon>Bacillati</taxon>
        <taxon>Bacillota</taxon>
        <taxon>Clostridia</taxon>
        <taxon>Peptostreptococcales</taxon>
        <taxon>Natronincolaceae</taxon>
        <taxon>Serpentinicella</taxon>
    </lineage>
</organism>
<feature type="domain" description="Radical SAM core" evidence="9">
    <location>
        <begin position="13"/>
        <end position="227"/>
    </location>
</feature>
<evidence type="ECO:0000259" key="9">
    <source>
        <dbReference type="PROSITE" id="PS51918"/>
    </source>
</evidence>
<dbReference type="GO" id="GO:0016491">
    <property type="term" value="F:oxidoreductase activity"/>
    <property type="evidence" value="ECO:0007669"/>
    <property type="project" value="UniProtKB-KW"/>
</dbReference>
<comment type="caution">
    <text evidence="10">The sequence shown here is derived from an EMBL/GenBank/DDBJ whole genome shotgun (WGS) entry which is preliminary data.</text>
</comment>
<proteinExistence type="inferred from homology"/>
<dbReference type="Proteomes" id="UP000295504">
    <property type="component" value="Unassembled WGS sequence"/>
</dbReference>
<dbReference type="AlphaFoldDB" id="A0A4R2U3G9"/>
<dbReference type="CDD" id="cd01335">
    <property type="entry name" value="Radical_SAM"/>
    <property type="match status" value="1"/>
</dbReference>
<comment type="similarity">
    <text evidence="2">Belongs to the organic radical-activating enzymes family.</text>
</comment>
<dbReference type="Gene3D" id="3.20.20.70">
    <property type="entry name" value="Aldolase class I"/>
    <property type="match status" value="1"/>
</dbReference>
<dbReference type="InterPro" id="IPR007197">
    <property type="entry name" value="rSAM"/>
</dbReference>
<evidence type="ECO:0000256" key="8">
    <source>
        <dbReference type="ARBA" id="ARBA00023014"/>
    </source>
</evidence>
<evidence type="ECO:0000313" key="11">
    <source>
        <dbReference type="Proteomes" id="UP000295504"/>
    </source>
</evidence>
<accession>A0A4R2U3G9</accession>
<dbReference type="NCBIfam" id="TIGR02495">
    <property type="entry name" value="NrdG2"/>
    <property type="match status" value="1"/>
</dbReference>
<evidence type="ECO:0000256" key="4">
    <source>
        <dbReference type="ARBA" id="ARBA00022691"/>
    </source>
</evidence>
<dbReference type="Pfam" id="PF04055">
    <property type="entry name" value="Radical_SAM"/>
    <property type="match status" value="1"/>
</dbReference>
<keyword evidence="7" id="KW-0408">Iron</keyword>
<dbReference type="InterPro" id="IPR013785">
    <property type="entry name" value="Aldolase_TIM"/>
</dbReference>
<dbReference type="SFLD" id="SFLDG01094">
    <property type="entry name" value="Uncharacterised_Radical_SAM_Su"/>
    <property type="match status" value="1"/>
</dbReference>
<dbReference type="PANTHER" id="PTHR11228">
    <property type="entry name" value="RADICAL SAM DOMAIN PROTEIN"/>
    <property type="match status" value="1"/>
</dbReference>
<dbReference type="SFLD" id="SFLDG01067">
    <property type="entry name" value="SPASM/twitch_domain_containing"/>
    <property type="match status" value="1"/>
</dbReference>
<dbReference type="PROSITE" id="PS51918">
    <property type="entry name" value="RADICAL_SAM"/>
    <property type="match status" value="1"/>
</dbReference>
<keyword evidence="8" id="KW-0411">Iron-sulfur</keyword>
<dbReference type="PROSITE" id="PS01087">
    <property type="entry name" value="RADICAL_ACTIVATING"/>
    <property type="match status" value="1"/>
</dbReference>
<keyword evidence="11" id="KW-1185">Reference proteome</keyword>
<dbReference type="GO" id="GO:0046872">
    <property type="term" value="F:metal ion binding"/>
    <property type="evidence" value="ECO:0007669"/>
    <property type="project" value="UniProtKB-KW"/>
</dbReference>
<dbReference type="GO" id="GO:0016829">
    <property type="term" value="F:lyase activity"/>
    <property type="evidence" value="ECO:0007669"/>
    <property type="project" value="UniProtKB-KW"/>
</dbReference>
<comment type="cofactor">
    <cofactor evidence="1">
        <name>[4Fe-4S] cluster</name>
        <dbReference type="ChEBI" id="CHEBI:49883"/>
    </cofactor>
</comment>
<evidence type="ECO:0000256" key="1">
    <source>
        <dbReference type="ARBA" id="ARBA00001966"/>
    </source>
</evidence>
<dbReference type="OrthoDB" id="9782387at2"/>
<reference evidence="10 11" key="1">
    <citation type="submission" date="2019-03" db="EMBL/GenBank/DDBJ databases">
        <title>Genomic Encyclopedia of Type Strains, Phase IV (KMG-IV): sequencing the most valuable type-strain genomes for metagenomic binning, comparative biology and taxonomic classification.</title>
        <authorList>
            <person name="Goeker M."/>
        </authorList>
    </citation>
    <scope>NUCLEOTIDE SEQUENCE [LARGE SCALE GENOMIC DNA]</scope>
    <source>
        <strain evidence="10 11">DSM 100013</strain>
    </source>
</reference>
<dbReference type="GO" id="GO:0051539">
    <property type="term" value="F:4 iron, 4 sulfur cluster binding"/>
    <property type="evidence" value="ECO:0007669"/>
    <property type="project" value="UniProtKB-KW"/>
</dbReference>
<dbReference type="InterPro" id="IPR001989">
    <property type="entry name" value="Radical_activat_CS"/>
</dbReference>
<protein>
    <submittedName>
        <fullName evidence="10">Pyruvate formate lyase activating enzyme</fullName>
    </submittedName>
</protein>
<evidence type="ECO:0000256" key="5">
    <source>
        <dbReference type="ARBA" id="ARBA00022723"/>
    </source>
</evidence>
<evidence type="ECO:0000313" key="10">
    <source>
        <dbReference type="EMBL" id="TCQ04629.1"/>
    </source>
</evidence>
<dbReference type="SFLD" id="SFLDS00029">
    <property type="entry name" value="Radical_SAM"/>
    <property type="match status" value="2"/>
</dbReference>
<dbReference type="EMBL" id="SLYC01000006">
    <property type="protein sequence ID" value="TCQ04629.1"/>
    <property type="molecule type" value="Genomic_DNA"/>
</dbReference>